<dbReference type="EMBL" id="RCHU01000435">
    <property type="protein sequence ID" value="TKS05151.1"/>
    <property type="molecule type" value="Genomic_DNA"/>
</dbReference>
<evidence type="ECO:0000313" key="1">
    <source>
        <dbReference type="EMBL" id="TKS05151.1"/>
    </source>
</evidence>
<name>A0A4U5Q611_POPAL</name>
<organism evidence="1">
    <name type="scientific">Populus alba</name>
    <name type="common">White poplar</name>
    <dbReference type="NCBI Taxonomy" id="43335"/>
    <lineage>
        <taxon>Eukaryota</taxon>
        <taxon>Viridiplantae</taxon>
        <taxon>Streptophyta</taxon>
        <taxon>Embryophyta</taxon>
        <taxon>Tracheophyta</taxon>
        <taxon>Spermatophyta</taxon>
        <taxon>Magnoliopsida</taxon>
        <taxon>eudicotyledons</taxon>
        <taxon>Gunneridae</taxon>
        <taxon>Pentapetalae</taxon>
        <taxon>rosids</taxon>
        <taxon>fabids</taxon>
        <taxon>Malpighiales</taxon>
        <taxon>Salicaceae</taxon>
        <taxon>Saliceae</taxon>
        <taxon>Populus</taxon>
    </lineage>
</organism>
<comment type="caution">
    <text evidence="1">The sequence shown here is derived from an EMBL/GenBank/DDBJ whole genome shotgun (WGS) entry which is preliminary data.</text>
</comment>
<proteinExistence type="predicted"/>
<dbReference type="AlphaFoldDB" id="A0A4U5Q611"/>
<gene>
    <name evidence="1" type="ORF">D5086_0000132480</name>
</gene>
<accession>A0A4U5Q611</accession>
<sequence length="172" mass="18327">MASYWPARSKPGVSHANQAKAWLACLLKRRALREAGFTEQRLPSSLGSGRITGCTQTNATVIRDQEEGFIGGKTARCCCDGDLGIRGSRKVESHIATKELTIQCPHFITGADADQAQEAGSIQCPRGVPSQVVSLVEALEGGAGGWFHIASPLLAVVEYLAVIKQVHMVRAA</sequence>
<reference evidence="1" key="1">
    <citation type="submission" date="2018-10" db="EMBL/GenBank/DDBJ databases">
        <title>Population genomic analysis revealed the cold adaptation of white poplar.</title>
        <authorList>
            <person name="Liu Y.-J."/>
        </authorList>
    </citation>
    <scope>NUCLEOTIDE SEQUENCE [LARGE SCALE GENOMIC DNA]</scope>
    <source>
        <strain evidence="1">PAL-ZL1</strain>
    </source>
</reference>
<protein>
    <submittedName>
        <fullName evidence="1">Uncharacterized protein</fullName>
    </submittedName>
</protein>
<dbReference type="AntiFam" id="ANF00038">
    <property type="entry name" value="Overlaps SRP RNA, same strand"/>
</dbReference>